<dbReference type="InterPro" id="IPR052372">
    <property type="entry name" value="YpjD/HemX"/>
</dbReference>
<name>A0ABS8WB45_9GAMM</name>
<keyword evidence="1" id="KW-0812">Transmembrane</keyword>
<dbReference type="Proteomes" id="UP001201273">
    <property type="component" value="Unassembled WGS sequence"/>
</dbReference>
<feature type="transmembrane region" description="Helical" evidence="1">
    <location>
        <begin position="122"/>
        <end position="143"/>
    </location>
</feature>
<feature type="transmembrane region" description="Helical" evidence="1">
    <location>
        <begin position="89"/>
        <end position="110"/>
    </location>
</feature>
<proteinExistence type="predicted"/>
<evidence type="ECO:0000259" key="2">
    <source>
        <dbReference type="Pfam" id="PF01578"/>
    </source>
</evidence>
<dbReference type="Pfam" id="PF01578">
    <property type="entry name" value="Cytochrom_C_asm"/>
    <property type="match status" value="1"/>
</dbReference>
<dbReference type="PANTHER" id="PTHR38034:SF1">
    <property type="entry name" value="INNER MEMBRANE PROTEIN YPJD"/>
    <property type="match status" value="1"/>
</dbReference>
<feature type="transmembrane region" description="Helical" evidence="1">
    <location>
        <begin position="235"/>
        <end position="253"/>
    </location>
</feature>
<gene>
    <name evidence="3" type="primary">ccsA</name>
    <name evidence="3" type="ORF">K6Y31_15660</name>
</gene>
<reference evidence="3 4" key="1">
    <citation type="journal article" date="2022" name="Environ. Microbiol. Rep.">
        <title>Eco-phylogenetic analyses reveal divergent evolution of vitamin B12 metabolism in the marine bacterial family 'Psychromonadaceae'.</title>
        <authorList>
            <person name="Jin X."/>
            <person name="Yang Y."/>
            <person name="Cao H."/>
            <person name="Gao B."/>
            <person name="Zhao Z."/>
        </authorList>
    </citation>
    <scope>NUCLEOTIDE SEQUENCE [LARGE SCALE GENOMIC DNA]</scope>
    <source>
        <strain evidence="3 4">MKS20</strain>
    </source>
</reference>
<dbReference type="PANTHER" id="PTHR38034">
    <property type="entry name" value="INNER MEMBRANE PROTEIN YPJD"/>
    <property type="match status" value="1"/>
</dbReference>
<feature type="transmembrane region" description="Helical" evidence="1">
    <location>
        <begin position="31"/>
        <end position="50"/>
    </location>
</feature>
<evidence type="ECO:0000256" key="1">
    <source>
        <dbReference type="SAM" id="Phobius"/>
    </source>
</evidence>
<comment type="caution">
    <text evidence="3">The sequence shown here is derived from an EMBL/GenBank/DDBJ whole genome shotgun (WGS) entry which is preliminary data.</text>
</comment>
<accession>A0ABS8WB45</accession>
<protein>
    <submittedName>
        <fullName evidence="3">Cytochrome c biogenesis protein CcsA</fullName>
    </submittedName>
</protein>
<feature type="transmembrane region" description="Helical" evidence="1">
    <location>
        <begin position="175"/>
        <end position="197"/>
    </location>
</feature>
<keyword evidence="4" id="KW-1185">Reference proteome</keyword>
<keyword evidence="1" id="KW-1133">Transmembrane helix</keyword>
<feature type="transmembrane region" description="Helical" evidence="1">
    <location>
        <begin position="62"/>
        <end position="83"/>
    </location>
</feature>
<dbReference type="EMBL" id="JAIMJA010000017">
    <property type="protein sequence ID" value="MCE2596244.1"/>
    <property type="molecule type" value="Genomic_DNA"/>
</dbReference>
<feature type="transmembrane region" description="Helical" evidence="1">
    <location>
        <begin position="209"/>
        <end position="229"/>
    </location>
</feature>
<sequence>MEVMSIFALALYALATIACLSRLLHHQGPNKVLVLGCAYSAMVLQGAWLYQDIFIASGQNLSLINVATLVSLIICLVLSSAALRIRVWVILPVAYGFAMVNLGAATLLPSNYITHLETRPEIVVHISIALLAYSTLMIAGLFATQLGYLDYQLKQKRKPLFHPALPPLMTVEKQLFQLIFIGTILLSLSLATGFIFLDDMFAQGKAHKAILSIVAWFLYITLLWGHYIKGWRGKPVIYATVIGAFVLTLAYFGSRFVKEIILT</sequence>
<keyword evidence="1" id="KW-0472">Membrane</keyword>
<evidence type="ECO:0000313" key="3">
    <source>
        <dbReference type="EMBL" id="MCE2596244.1"/>
    </source>
</evidence>
<organism evidence="3 4">
    <name type="scientific">Motilimonas cestriensis</name>
    <dbReference type="NCBI Taxonomy" id="2742685"/>
    <lineage>
        <taxon>Bacteria</taxon>
        <taxon>Pseudomonadati</taxon>
        <taxon>Pseudomonadota</taxon>
        <taxon>Gammaproteobacteria</taxon>
        <taxon>Alteromonadales</taxon>
        <taxon>Alteromonadales genera incertae sedis</taxon>
        <taxon>Motilimonas</taxon>
    </lineage>
</organism>
<evidence type="ECO:0000313" key="4">
    <source>
        <dbReference type="Proteomes" id="UP001201273"/>
    </source>
</evidence>
<feature type="domain" description="Cytochrome c assembly protein" evidence="2">
    <location>
        <begin position="45"/>
        <end position="261"/>
    </location>
</feature>
<dbReference type="InterPro" id="IPR002541">
    <property type="entry name" value="Cyt_c_assembly"/>
</dbReference>